<dbReference type="EMBL" id="BDCX01000008">
    <property type="protein sequence ID" value="GAT67893.1"/>
    <property type="molecule type" value="Genomic_DNA"/>
</dbReference>
<dbReference type="SUPFAM" id="SSF52949">
    <property type="entry name" value="Macro domain-like"/>
    <property type="match status" value="1"/>
</dbReference>
<dbReference type="InterPro" id="IPR019261">
    <property type="entry name" value="PARG_cat_microbial"/>
</dbReference>
<gene>
    <name evidence="2" type="ORF">PS9374_03553</name>
</gene>
<organism evidence="2 3">
    <name type="scientific">Planomonospora sphaerica</name>
    <dbReference type="NCBI Taxonomy" id="161355"/>
    <lineage>
        <taxon>Bacteria</taxon>
        <taxon>Bacillati</taxon>
        <taxon>Actinomycetota</taxon>
        <taxon>Actinomycetes</taxon>
        <taxon>Streptosporangiales</taxon>
        <taxon>Streptosporangiaceae</taxon>
        <taxon>Planomonospora</taxon>
    </lineage>
</organism>
<reference evidence="2 3" key="1">
    <citation type="journal article" date="2016" name="Genome Announc.">
        <title>Draft Genome Sequence of Planomonospora sphaerica JCM9374, a Rare Actinomycete.</title>
        <authorList>
            <person name="Dohra H."/>
            <person name="Suzuki T."/>
            <person name="Inoue Y."/>
            <person name="Kodani S."/>
        </authorList>
    </citation>
    <scope>NUCLEOTIDE SEQUENCE [LARGE SCALE GENOMIC DNA]</scope>
    <source>
        <strain evidence="2 3">JCM 9374</strain>
    </source>
</reference>
<dbReference type="STRING" id="161355.PS9374_03553"/>
<dbReference type="PANTHER" id="PTHR35596:SF1">
    <property type="entry name" value="MICROBIAL-TYPE PARG CATALYTIC DOMAIN-CONTAINING PROTEIN"/>
    <property type="match status" value="1"/>
</dbReference>
<evidence type="ECO:0000313" key="2">
    <source>
        <dbReference type="EMBL" id="GAT67893.1"/>
    </source>
</evidence>
<dbReference type="InterPro" id="IPR043472">
    <property type="entry name" value="Macro_dom-like"/>
</dbReference>
<dbReference type="Proteomes" id="UP000077701">
    <property type="component" value="Unassembled WGS sequence"/>
</dbReference>
<comment type="caution">
    <text evidence="2">The sequence shown here is derived from an EMBL/GenBank/DDBJ whole genome shotgun (WGS) entry which is preliminary data.</text>
</comment>
<dbReference type="RefSeq" id="WP_231647418.1">
    <property type="nucleotide sequence ID" value="NZ_BDCX01000008.1"/>
</dbReference>
<evidence type="ECO:0000313" key="3">
    <source>
        <dbReference type="Proteomes" id="UP000077701"/>
    </source>
</evidence>
<accession>A0A171DAX9</accession>
<proteinExistence type="predicted"/>
<dbReference type="PANTHER" id="PTHR35596">
    <property type="entry name" value="DUF2263 DOMAIN-CONTAINING PROTEIN"/>
    <property type="match status" value="1"/>
</dbReference>
<name>A0A171DAX9_9ACTN</name>
<reference evidence="3" key="2">
    <citation type="submission" date="2016-04" db="EMBL/GenBank/DDBJ databases">
        <title>Planomonospora sphaerica JCM9374 whole genome shotgun sequence.</title>
        <authorList>
            <person name="Suzuki T."/>
            <person name="Dohra H."/>
            <person name="Kodani S."/>
        </authorList>
    </citation>
    <scope>NUCLEOTIDE SEQUENCE [LARGE SCALE GENOMIC DNA]</scope>
    <source>
        <strain evidence="3">JCM 9374</strain>
    </source>
</reference>
<dbReference type="AlphaFoldDB" id="A0A171DAX9"/>
<dbReference type="InterPro" id="IPR012664">
    <property type="entry name" value="CHP02452"/>
</dbReference>
<feature type="domain" description="Microbial-type PARG catalytic" evidence="1">
    <location>
        <begin position="11"/>
        <end position="177"/>
    </location>
</feature>
<keyword evidence="3" id="KW-1185">Reference proteome</keyword>
<dbReference type="Pfam" id="PF10021">
    <property type="entry name" value="PARG_cat_microb"/>
    <property type="match status" value="1"/>
</dbReference>
<dbReference type="PIRSF" id="PIRSF014899">
    <property type="entry name" value="UCP014899"/>
    <property type="match status" value="1"/>
</dbReference>
<sequence length="299" mass="31318">MMRRDERRALAAETVEILERGWYADGSGRRVSVAGELAAAVAGTRLWTPDELTGLLTAHGERSGGRTPGAADPVPSGRVEVVNETSLSAARRLADTGGPVGDPVGDPVGCLNFASAKNPGGGFLNGSEAQEESLARSSGLYRCLVGVQDFYGFHRGQGDLLYSHRAIFSPAVPVFRDDRGGLLAQPYPVSFVTAAAPNAGAMRGDGPRLERVPEVLSERAARVLALFAASGVRRIVLGAWGCGVFRNPPELVASVFAGHLGPGGAFHGTFDRVVFAVLDRAPGTPTHDAFARAFRSQAG</sequence>
<protein>
    <submittedName>
        <fullName evidence="2">TIGR02452 family protein</fullName>
    </submittedName>
</protein>
<evidence type="ECO:0000259" key="1">
    <source>
        <dbReference type="Pfam" id="PF10021"/>
    </source>
</evidence>
<dbReference type="NCBIfam" id="TIGR02452">
    <property type="entry name" value="TIGR02452 family protein"/>
    <property type="match status" value="1"/>
</dbReference>
<dbReference type="Gene3D" id="3.40.220.10">
    <property type="entry name" value="Leucine Aminopeptidase, subunit E, domain 1"/>
    <property type="match status" value="1"/>
</dbReference>